<dbReference type="EMBL" id="JAVFWL010000003">
    <property type="protein sequence ID" value="KAK6746343.1"/>
    <property type="molecule type" value="Genomic_DNA"/>
</dbReference>
<keyword evidence="1" id="KW-0732">Signal</keyword>
<evidence type="ECO:0000256" key="1">
    <source>
        <dbReference type="SAM" id="SignalP"/>
    </source>
</evidence>
<keyword evidence="3" id="KW-1185">Reference proteome</keyword>
<evidence type="ECO:0000313" key="3">
    <source>
        <dbReference type="Proteomes" id="UP001303046"/>
    </source>
</evidence>
<dbReference type="Proteomes" id="UP001303046">
    <property type="component" value="Unassembled WGS sequence"/>
</dbReference>
<feature type="signal peptide" evidence="1">
    <location>
        <begin position="1"/>
        <end position="16"/>
    </location>
</feature>
<proteinExistence type="predicted"/>
<accession>A0ABR1D800</accession>
<comment type="caution">
    <text evidence="2">The sequence shown here is derived from an EMBL/GenBank/DDBJ whole genome shotgun (WGS) entry which is preliminary data.</text>
</comment>
<feature type="chain" id="PRO_5046027272" evidence="1">
    <location>
        <begin position="17"/>
        <end position="130"/>
    </location>
</feature>
<sequence>MRCLVLFAICAWIACAEDDCTWDMSVGFSVKGFDAKDAPKGFVEAVEKFLAEELPKDSDVTTVDFKESGKTYVYVKVAKGKSNPDSMVFEKRDSELLEGKRVDQKAFMYQLALCQWRGMKPGKEEFGLRK</sequence>
<evidence type="ECO:0000313" key="2">
    <source>
        <dbReference type="EMBL" id="KAK6746343.1"/>
    </source>
</evidence>
<dbReference type="PROSITE" id="PS51257">
    <property type="entry name" value="PROKAR_LIPOPROTEIN"/>
    <property type="match status" value="1"/>
</dbReference>
<name>A0ABR1D800_NECAM</name>
<gene>
    <name evidence="2" type="primary">Necator_chrIII.g13218</name>
    <name evidence="2" type="ORF">RB195_012451</name>
</gene>
<protein>
    <submittedName>
        <fullName evidence="2">Uncharacterized protein</fullName>
    </submittedName>
</protein>
<organism evidence="2 3">
    <name type="scientific">Necator americanus</name>
    <name type="common">Human hookworm</name>
    <dbReference type="NCBI Taxonomy" id="51031"/>
    <lineage>
        <taxon>Eukaryota</taxon>
        <taxon>Metazoa</taxon>
        <taxon>Ecdysozoa</taxon>
        <taxon>Nematoda</taxon>
        <taxon>Chromadorea</taxon>
        <taxon>Rhabditida</taxon>
        <taxon>Rhabditina</taxon>
        <taxon>Rhabditomorpha</taxon>
        <taxon>Strongyloidea</taxon>
        <taxon>Ancylostomatidae</taxon>
        <taxon>Bunostominae</taxon>
        <taxon>Necator</taxon>
    </lineage>
</organism>
<reference evidence="2 3" key="1">
    <citation type="submission" date="2023-08" db="EMBL/GenBank/DDBJ databases">
        <title>A Necator americanus chromosomal reference genome.</title>
        <authorList>
            <person name="Ilik V."/>
            <person name="Petrzelkova K.J."/>
            <person name="Pardy F."/>
            <person name="Fuh T."/>
            <person name="Niatou-Singa F.S."/>
            <person name="Gouil Q."/>
            <person name="Baker L."/>
            <person name="Ritchie M.E."/>
            <person name="Jex A.R."/>
            <person name="Gazzola D."/>
            <person name="Li H."/>
            <person name="Toshio Fujiwara R."/>
            <person name="Zhan B."/>
            <person name="Aroian R.V."/>
            <person name="Pafco B."/>
            <person name="Schwarz E.M."/>
        </authorList>
    </citation>
    <scope>NUCLEOTIDE SEQUENCE [LARGE SCALE GENOMIC DNA]</scope>
    <source>
        <strain evidence="2 3">Aroian</strain>
        <tissue evidence="2">Whole animal</tissue>
    </source>
</reference>